<name>A0ABQ7V1E2_SOLTU</name>
<accession>A0ABQ7V1E2</accession>
<evidence type="ECO:0008006" key="3">
    <source>
        <dbReference type="Google" id="ProtNLM"/>
    </source>
</evidence>
<protein>
    <recommendedName>
        <fullName evidence="3">Secreted protein</fullName>
    </recommendedName>
</protein>
<dbReference type="EMBL" id="JAIVGD010000015">
    <property type="protein sequence ID" value="KAH0757543.1"/>
    <property type="molecule type" value="Genomic_DNA"/>
</dbReference>
<organism evidence="1 2">
    <name type="scientific">Solanum tuberosum</name>
    <name type="common">Potato</name>
    <dbReference type="NCBI Taxonomy" id="4113"/>
    <lineage>
        <taxon>Eukaryota</taxon>
        <taxon>Viridiplantae</taxon>
        <taxon>Streptophyta</taxon>
        <taxon>Embryophyta</taxon>
        <taxon>Tracheophyta</taxon>
        <taxon>Spermatophyta</taxon>
        <taxon>Magnoliopsida</taxon>
        <taxon>eudicotyledons</taxon>
        <taxon>Gunneridae</taxon>
        <taxon>Pentapetalae</taxon>
        <taxon>asterids</taxon>
        <taxon>lamiids</taxon>
        <taxon>Solanales</taxon>
        <taxon>Solanaceae</taxon>
        <taxon>Solanoideae</taxon>
        <taxon>Solaneae</taxon>
        <taxon>Solanum</taxon>
    </lineage>
</organism>
<dbReference type="Proteomes" id="UP000826656">
    <property type="component" value="Unassembled WGS sequence"/>
</dbReference>
<sequence>MEQRRLLTVLAGARWLSGLLPGGVGFVDRSCWSLLLRLGSLPRRRKMERKHRLLLVPLGTVVDSSESLTGATADVAGGLLDGEETIACLVELLSTGKGRRGGQRLLVLALLLLHRRRKESKEAEGHLASGALAGCSEKRREGLSGAREREERKSE</sequence>
<reference evidence="1 2" key="1">
    <citation type="journal article" date="2021" name="bioRxiv">
        <title>Chromosome-scale and haplotype-resolved genome assembly of a tetraploid potato cultivar.</title>
        <authorList>
            <person name="Sun H."/>
            <person name="Jiao W.-B."/>
            <person name="Krause K."/>
            <person name="Campoy J.A."/>
            <person name="Goel M."/>
            <person name="Folz-Donahue K."/>
            <person name="Kukat C."/>
            <person name="Huettel B."/>
            <person name="Schneeberger K."/>
        </authorList>
    </citation>
    <scope>NUCLEOTIDE SEQUENCE [LARGE SCALE GENOMIC DNA]</scope>
    <source>
        <strain evidence="1">SolTubOtavaFocal</strain>
        <tissue evidence="1">Leaves</tissue>
    </source>
</reference>
<evidence type="ECO:0000313" key="1">
    <source>
        <dbReference type="EMBL" id="KAH0757543.1"/>
    </source>
</evidence>
<keyword evidence="2" id="KW-1185">Reference proteome</keyword>
<gene>
    <name evidence="1" type="ORF">KY290_021036</name>
</gene>
<proteinExistence type="predicted"/>
<comment type="caution">
    <text evidence="1">The sequence shown here is derived from an EMBL/GenBank/DDBJ whole genome shotgun (WGS) entry which is preliminary data.</text>
</comment>
<evidence type="ECO:0000313" key="2">
    <source>
        <dbReference type="Proteomes" id="UP000826656"/>
    </source>
</evidence>